<dbReference type="AlphaFoldDB" id="A0A815C7V0"/>
<dbReference type="OrthoDB" id="2017365at2759"/>
<dbReference type="InterPro" id="IPR050999">
    <property type="entry name" value="ADP-ribosyltransferase_ARG"/>
</dbReference>
<evidence type="ECO:0000256" key="2">
    <source>
        <dbReference type="ARBA" id="ARBA00009558"/>
    </source>
</evidence>
<dbReference type="EMBL" id="CAJNOQ010011583">
    <property type="protein sequence ID" value="CAF1280238.1"/>
    <property type="molecule type" value="Genomic_DNA"/>
</dbReference>
<keyword evidence="4" id="KW-0800">Toxin</keyword>
<evidence type="ECO:0000313" key="13">
    <source>
        <dbReference type="Proteomes" id="UP000663829"/>
    </source>
</evidence>
<gene>
    <name evidence="11" type="ORF">GPM918_LOCUS27522</name>
    <name evidence="12" type="ORF">SRO942_LOCUS27858</name>
</gene>
<dbReference type="GO" id="GO:0005576">
    <property type="term" value="C:extracellular region"/>
    <property type="evidence" value="ECO:0007669"/>
    <property type="project" value="UniProtKB-SubCell"/>
</dbReference>
<keyword evidence="7" id="KW-0548">Nucleotidyltransferase</keyword>
<proteinExistence type="inferred from homology"/>
<evidence type="ECO:0000313" key="11">
    <source>
        <dbReference type="EMBL" id="CAF1280238.1"/>
    </source>
</evidence>
<comment type="catalytic activity">
    <reaction evidence="9 10">
        <text>L-arginyl-[protein] + NAD(+) = N(omega)-(ADP-D-ribosyl)-L-arginyl-[protein] + nicotinamide + H(+)</text>
        <dbReference type="Rhea" id="RHEA:19149"/>
        <dbReference type="Rhea" id="RHEA-COMP:10532"/>
        <dbReference type="Rhea" id="RHEA-COMP:15087"/>
        <dbReference type="ChEBI" id="CHEBI:15378"/>
        <dbReference type="ChEBI" id="CHEBI:17154"/>
        <dbReference type="ChEBI" id="CHEBI:29965"/>
        <dbReference type="ChEBI" id="CHEBI:57540"/>
        <dbReference type="ChEBI" id="CHEBI:142554"/>
        <dbReference type="EC" id="2.4.2.31"/>
    </reaction>
</comment>
<protein>
    <recommendedName>
        <fullName evidence="10">NAD(P)(+)--arginine ADP-ribosyltransferase</fullName>
        <ecNumber evidence="10">2.4.2.31</ecNumber>
    </recommendedName>
    <alternativeName>
        <fullName evidence="10">Mono(ADP-ribosyl)transferase</fullName>
    </alternativeName>
</protein>
<comment type="subcellular location">
    <subcellularLocation>
        <location evidence="1">Secreted</location>
    </subcellularLocation>
</comment>
<dbReference type="Proteomes" id="UP000681722">
    <property type="component" value="Unassembled WGS sequence"/>
</dbReference>
<dbReference type="EMBL" id="CAJOBC010027534">
    <property type="protein sequence ID" value="CAF4075064.1"/>
    <property type="molecule type" value="Genomic_DNA"/>
</dbReference>
<evidence type="ECO:0000256" key="6">
    <source>
        <dbReference type="ARBA" id="ARBA00022679"/>
    </source>
</evidence>
<dbReference type="GO" id="GO:0003950">
    <property type="term" value="F:NAD+ poly-ADP-ribosyltransferase activity"/>
    <property type="evidence" value="ECO:0007669"/>
    <property type="project" value="TreeGrafter"/>
</dbReference>
<keyword evidence="13" id="KW-1185">Reference proteome</keyword>
<dbReference type="PROSITE" id="PS51996">
    <property type="entry name" value="TR_MART"/>
    <property type="match status" value="1"/>
</dbReference>
<dbReference type="InterPro" id="IPR000768">
    <property type="entry name" value="ART"/>
</dbReference>
<reference evidence="11" key="1">
    <citation type="submission" date="2021-02" db="EMBL/GenBank/DDBJ databases">
        <authorList>
            <person name="Nowell W R."/>
        </authorList>
    </citation>
    <scope>NUCLEOTIDE SEQUENCE</scope>
</reference>
<dbReference type="Gene3D" id="3.90.176.10">
    <property type="entry name" value="Toxin ADP-ribosyltransferase, Chain A, domain 1"/>
    <property type="match status" value="1"/>
</dbReference>
<evidence type="ECO:0000313" key="12">
    <source>
        <dbReference type="EMBL" id="CAF4075064.1"/>
    </source>
</evidence>
<dbReference type="SUPFAM" id="SSF56399">
    <property type="entry name" value="ADP-ribosylation"/>
    <property type="match status" value="1"/>
</dbReference>
<dbReference type="Pfam" id="PF01129">
    <property type="entry name" value="ART"/>
    <property type="match status" value="1"/>
</dbReference>
<evidence type="ECO:0000256" key="8">
    <source>
        <dbReference type="ARBA" id="ARBA00023026"/>
    </source>
</evidence>
<evidence type="ECO:0000256" key="5">
    <source>
        <dbReference type="ARBA" id="ARBA00022676"/>
    </source>
</evidence>
<dbReference type="GO" id="GO:0090729">
    <property type="term" value="F:toxin activity"/>
    <property type="evidence" value="ECO:0007669"/>
    <property type="project" value="UniProtKB-KW"/>
</dbReference>
<sequence>MASKYVDNAEPRHIQRFSDVAGEPKRMLVPIKVYVTKDVVSLEDAIKPLVSLVPDVKQMVWTVQQNCDEPQDGLTSDECAAIMLYTMEWTPRENSFFHILNAALRDAKRENLVPWYHYLRLVIVALSKLRPIARPVYRGVKMDLHYLYPKGKTFVWWGFSSCTTAVEVLQSEQFLGKTGARTMFHIECHSGKDIRQHSFYPTEDEILLLAARQFQVTGCLDSGNGLHIIQLKEIEPPFPLIDFVLKVSASVPQGPQKWERDSSV</sequence>
<evidence type="ECO:0000256" key="7">
    <source>
        <dbReference type="ARBA" id="ARBA00022695"/>
    </source>
</evidence>
<comment type="caution">
    <text evidence="11">The sequence shown here is derived from an EMBL/GenBank/DDBJ whole genome shotgun (WGS) entry which is preliminary data.</text>
</comment>
<dbReference type="PANTHER" id="PTHR10339">
    <property type="entry name" value="ADP-RIBOSYLTRANSFERASE"/>
    <property type="match status" value="1"/>
</dbReference>
<comment type="similarity">
    <text evidence="2 10">Belongs to the Arg-specific ADP-ribosyltransferase family.</text>
</comment>
<evidence type="ECO:0000256" key="3">
    <source>
        <dbReference type="ARBA" id="ARBA00022525"/>
    </source>
</evidence>
<keyword evidence="10" id="KW-0521">NADP</keyword>
<evidence type="ECO:0000256" key="1">
    <source>
        <dbReference type="ARBA" id="ARBA00004613"/>
    </source>
</evidence>
<evidence type="ECO:0000256" key="9">
    <source>
        <dbReference type="ARBA" id="ARBA00047597"/>
    </source>
</evidence>
<keyword evidence="6 10" id="KW-0808">Transferase</keyword>
<evidence type="ECO:0000256" key="4">
    <source>
        <dbReference type="ARBA" id="ARBA00022656"/>
    </source>
</evidence>
<dbReference type="EC" id="2.4.2.31" evidence="10"/>
<evidence type="ECO:0000256" key="10">
    <source>
        <dbReference type="RuleBase" id="RU361228"/>
    </source>
</evidence>
<keyword evidence="10" id="KW-0520">NAD</keyword>
<name>A0A815C7V0_9BILA</name>
<dbReference type="GO" id="GO:0016779">
    <property type="term" value="F:nucleotidyltransferase activity"/>
    <property type="evidence" value="ECO:0007669"/>
    <property type="project" value="UniProtKB-KW"/>
</dbReference>
<accession>A0A815C7V0</accession>
<dbReference type="GO" id="GO:0106274">
    <property type="term" value="F:NAD+-protein-arginine ADP-ribosyltransferase activity"/>
    <property type="evidence" value="ECO:0007669"/>
    <property type="project" value="UniProtKB-EC"/>
</dbReference>
<keyword evidence="3" id="KW-0964">Secreted</keyword>
<keyword evidence="8" id="KW-0843">Virulence</keyword>
<dbReference type="PANTHER" id="PTHR10339:SF25">
    <property type="entry name" value="SECRETED EXOENZYME S"/>
    <property type="match status" value="1"/>
</dbReference>
<organism evidence="11 13">
    <name type="scientific">Didymodactylos carnosus</name>
    <dbReference type="NCBI Taxonomy" id="1234261"/>
    <lineage>
        <taxon>Eukaryota</taxon>
        <taxon>Metazoa</taxon>
        <taxon>Spiralia</taxon>
        <taxon>Gnathifera</taxon>
        <taxon>Rotifera</taxon>
        <taxon>Eurotatoria</taxon>
        <taxon>Bdelloidea</taxon>
        <taxon>Philodinida</taxon>
        <taxon>Philodinidae</taxon>
        <taxon>Didymodactylos</taxon>
    </lineage>
</organism>
<keyword evidence="5 10" id="KW-0328">Glycosyltransferase</keyword>
<dbReference type="Proteomes" id="UP000663829">
    <property type="component" value="Unassembled WGS sequence"/>
</dbReference>